<evidence type="ECO:0000256" key="4">
    <source>
        <dbReference type="ARBA" id="ARBA00022827"/>
    </source>
</evidence>
<feature type="binding site" evidence="5">
    <location>
        <position position="202"/>
    </location>
    <ligand>
        <name>FAD</name>
        <dbReference type="ChEBI" id="CHEBI:57692"/>
    </ligand>
</feature>
<dbReference type="GO" id="GO:0050660">
    <property type="term" value="F:flavin adenine dinucleotide binding"/>
    <property type="evidence" value="ECO:0007669"/>
    <property type="project" value="InterPro"/>
</dbReference>
<dbReference type="Gene3D" id="3.50.50.60">
    <property type="entry name" value="FAD/NAD(P)-binding domain"/>
    <property type="match status" value="1"/>
</dbReference>
<evidence type="ECO:0000313" key="7">
    <source>
        <dbReference type="EMBL" id="CAA0080917.1"/>
    </source>
</evidence>
<dbReference type="SUPFAM" id="SSF51905">
    <property type="entry name" value="FAD/NAD(P)-binding domain"/>
    <property type="match status" value="1"/>
</dbReference>
<dbReference type="OrthoDB" id="9785276at2"/>
<dbReference type="InterPro" id="IPR036188">
    <property type="entry name" value="FAD/NAD-bd_sf"/>
</dbReference>
<proteinExistence type="inferred from homology"/>
<dbReference type="AlphaFoldDB" id="A0A5S9MVJ6"/>
<evidence type="ECO:0000313" key="8">
    <source>
        <dbReference type="Proteomes" id="UP000441399"/>
    </source>
</evidence>
<gene>
    <name evidence="7" type="ORF">OPDIPICF_00251</name>
</gene>
<keyword evidence="3" id="KW-0285">Flavoprotein</keyword>
<evidence type="ECO:0000256" key="3">
    <source>
        <dbReference type="ARBA" id="ARBA00022630"/>
    </source>
</evidence>
<dbReference type="SUPFAM" id="SSF54373">
    <property type="entry name" value="FAD-linked reductases, C-terminal domain"/>
    <property type="match status" value="1"/>
</dbReference>
<organism evidence="7 8">
    <name type="scientific">BD1-7 clade bacterium</name>
    <dbReference type="NCBI Taxonomy" id="2029982"/>
    <lineage>
        <taxon>Bacteria</taxon>
        <taxon>Pseudomonadati</taxon>
        <taxon>Pseudomonadota</taxon>
        <taxon>Gammaproteobacteria</taxon>
        <taxon>Cellvibrionales</taxon>
        <taxon>Spongiibacteraceae</taxon>
        <taxon>BD1-7 clade</taxon>
    </lineage>
</organism>
<dbReference type="InterPro" id="IPR012132">
    <property type="entry name" value="GMC_OxRdtase"/>
</dbReference>
<evidence type="ECO:0000259" key="6">
    <source>
        <dbReference type="PROSITE" id="PS00624"/>
    </source>
</evidence>
<keyword evidence="4 5" id="KW-0274">FAD</keyword>
<name>A0A5S9MVJ6_9GAMM</name>
<dbReference type="PANTHER" id="PTHR11552">
    <property type="entry name" value="GLUCOSE-METHANOL-CHOLINE GMC OXIDOREDUCTASE"/>
    <property type="match status" value="1"/>
</dbReference>
<evidence type="ECO:0000256" key="1">
    <source>
        <dbReference type="ARBA" id="ARBA00001974"/>
    </source>
</evidence>
<dbReference type="InterPro" id="IPR000172">
    <property type="entry name" value="GMC_OxRdtase_N"/>
</dbReference>
<dbReference type="Pfam" id="PF05199">
    <property type="entry name" value="GMC_oxred_C"/>
    <property type="match status" value="1"/>
</dbReference>
<dbReference type="PROSITE" id="PS00624">
    <property type="entry name" value="GMC_OXRED_2"/>
    <property type="match status" value="1"/>
</dbReference>
<comment type="similarity">
    <text evidence="2">Belongs to the GMC oxidoreductase family.</text>
</comment>
<dbReference type="InterPro" id="IPR007867">
    <property type="entry name" value="GMC_OxRtase_C"/>
</dbReference>
<protein>
    <submittedName>
        <fullName evidence="7">Putative GMC-type oxidoreductase</fullName>
        <ecNumber evidence="7">1.1.-.-</ecNumber>
    </submittedName>
</protein>
<dbReference type="Pfam" id="PF00732">
    <property type="entry name" value="GMC_oxred_N"/>
    <property type="match status" value="1"/>
</dbReference>
<dbReference type="EMBL" id="CACSIO010000001">
    <property type="protein sequence ID" value="CAA0080917.1"/>
    <property type="molecule type" value="Genomic_DNA"/>
</dbReference>
<dbReference type="EC" id="1.1.-.-" evidence="7"/>
<dbReference type="PIRSF" id="PIRSF000137">
    <property type="entry name" value="Alcohol_oxidase"/>
    <property type="match status" value="1"/>
</dbReference>
<sequence>MENTIDFIIVGAGSAGSALAGELARRSDATILVIESGPAAERNPETLSADGFKYCFANDNVMRDRFSEKLTGLNGRSAYQGTGWTAGGSGAVNGMVYTPGDAKDFNSWPAGWQWQDVSPVFKRLEAELQPQAREATGFTQAAIDAGNLSGFAHKDGLMDGDLKGFIGHNAMNYQGDKRQSSYQVYLHQANLPHLELMTETLVHRVLIEDGKAVGVEVEQYGRRQRIYANKEVILAAGALETPKLLMLSGVGPATVLDQFSIEPKLIQPAIGQNLHDHPNVCMFFRGKQKTDFGYPQLYAFDRVNALTALPAEQPDTCFAFFSAPITLHQSMLRMVPTIVLPKILYRQKAARTAVRSLVNLAFKISPLRRFVDQIYGIVVILGKPESRGSLTLRSSDARDQAIINPAYYEHPDDLLTMINGVKRAQQIASQTQMQAWGNQPLSAGAKTTEFSALKQWIASATMTTFHFCGTCMMGDNDDAPVNPRLHLKGIDGLRIADASVIPEVPVSAINAPSMMIGLRAADFILDEHGLQPTASTHESSSTPQTASETA</sequence>
<reference evidence="7 8" key="1">
    <citation type="submission" date="2019-11" db="EMBL/GenBank/DDBJ databases">
        <authorList>
            <person name="Holert J."/>
        </authorList>
    </citation>
    <scope>NUCLEOTIDE SEQUENCE [LARGE SCALE GENOMIC DNA]</scope>
    <source>
        <strain evidence="7">SB11_3</strain>
    </source>
</reference>
<dbReference type="GO" id="GO:0016614">
    <property type="term" value="F:oxidoreductase activity, acting on CH-OH group of donors"/>
    <property type="evidence" value="ECO:0007669"/>
    <property type="project" value="InterPro"/>
</dbReference>
<accession>A0A5S9MVJ6</accession>
<keyword evidence="7" id="KW-0560">Oxidoreductase</keyword>
<evidence type="ECO:0000256" key="5">
    <source>
        <dbReference type="PIRSR" id="PIRSR000137-2"/>
    </source>
</evidence>
<feature type="domain" description="Glucose-methanol-choline oxidoreductase N-terminal" evidence="6">
    <location>
        <begin position="237"/>
        <end position="251"/>
    </location>
</feature>
<dbReference type="PANTHER" id="PTHR11552:SF147">
    <property type="entry name" value="CHOLINE DEHYDROGENASE, MITOCHONDRIAL"/>
    <property type="match status" value="1"/>
</dbReference>
<dbReference type="Proteomes" id="UP000441399">
    <property type="component" value="Unassembled WGS sequence"/>
</dbReference>
<dbReference type="Gene3D" id="3.30.410.40">
    <property type="match status" value="1"/>
</dbReference>
<evidence type="ECO:0000256" key="2">
    <source>
        <dbReference type="ARBA" id="ARBA00010790"/>
    </source>
</evidence>
<comment type="cofactor">
    <cofactor evidence="1 5">
        <name>FAD</name>
        <dbReference type="ChEBI" id="CHEBI:57692"/>
    </cofactor>
</comment>
<feature type="binding site" evidence="5">
    <location>
        <begin position="93"/>
        <end position="96"/>
    </location>
    <ligand>
        <name>FAD</name>
        <dbReference type="ChEBI" id="CHEBI:57692"/>
    </ligand>
</feature>
<keyword evidence="8" id="KW-1185">Reference proteome</keyword>